<reference evidence="3 4" key="1">
    <citation type="submission" date="2019-03" db="EMBL/GenBank/DDBJ databases">
        <title>Genomic analyses of the natural microbiome of Caenorhabditis elegans.</title>
        <authorList>
            <person name="Samuel B."/>
        </authorList>
    </citation>
    <scope>NUCLEOTIDE SEQUENCE [LARGE SCALE GENOMIC DNA]</scope>
    <source>
        <strain evidence="3 4">JUb102</strain>
    </source>
</reference>
<name>A0A291E961_9GAMM</name>
<keyword evidence="1" id="KW-0812">Transmembrane</keyword>
<dbReference type="Proteomes" id="UP000449944">
    <property type="component" value="Unassembled WGS sequence"/>
</dbReference>
<evidence type="ECO:0000313" key="5">
    <source>
        <dbReference type="Proteomes" id="UP000449944"/>
    </source>
</evidence>
<dbReference type="RefSeq" id="WP_006658197.1">
    <property type="nucleotide sequence ID" value="NZ_CABKTF010000033.1"/>
</dbReference>
<keyword evidence="1" id="KW-1133">Transmembrane helix</keyword>
<gene>
    <name evidence="3" type="ORF">EC835_10537</name>
    <name evidence="2" type="ORF">GKR67_02430</name>
</gene>
<evidence type="ECO:0000256" key="1">
    <source>
        <dbReference type="SAM" id="Phobius"/>
    </source>
</evidence>
<keyword evidence="1" id="KW-0472">Membrane</keyword>
<proteinExistence type="predicted"/>
<evidence type="ECO:0000313" key="2">
    <source>
        <dbReference type="EMBL" id="MTC33477.1"/>
    </source>
</evidence>
<evidence type="ECO:0000313" key="4">
    <source>
        <dbReference type="Proteomes" id="UP000295055"/>
    </source>
</evidence>
<organism evidence="3 4">
    <name type="scientific">Providencia alcalifaciens</name>
    <dbReference type="NCBI Taxonomy" id="126385"/>
    <lineage>
        <taxon>Bacteria</taxon>
        <taxon>Pseudomonadati</taxon>
        <taxon>Pseudomonadota</taxon>
        <taxon>Gammaproteobacteria</taxon>
        <taxon>Enterobacterales</taxon>
        <taxon>Morganellaceae</taxon>
        <taxon>Providencia</taxon>
    </lineage>
</organism>
<sequence length="76" mass="9054">MNVVKTLWRWIVASQNRLQIFFDLLLLILSPFIFISIIGFNTADLNKDIFIITFIIIAYTYVTRWISKWLSKEKKA</sequence>
<dbReference type="AlphaFoldDB" id="A0A291E961"/>
<dbReference type="GeneID" id="57292039"/>
<dbReference type="EMBL" id="SMAS01000005">
    <property type="protein sequence ID" value="TCT34326.1"/>
    <property type="molecule type" value="Genomic_DNA"/>
</dbReference>
<dbReference type="Proteomes" id="UP000295055">
    <property type="component" value="Unassembled WGS sequence"/>
</dbReference>
<protein>
    <submittedName>
        <fullName evidence="2">DUF4014 domain-containing protein</fullName>
    </submittedName>
    <submittedName>
        <fullName evidence="3">Uncharacterized protein DUF4014</fullName>
    </submittedName>
</protein>
<feature type="transmembrane region" description="Helical" evidence="1">
    <location>
        <begin position="49"/>
        <end position="67"/>
    </location>
</feature>
<reference evidence="2 5" key="2">
    <citation type="submission" date="2019-10" db="EMBL/GenBank/DDBJ databases">
        <title>Comparative genomic analysis of Providencia.</title>
        <authorList>
            <person name="Yuan C."/>
            <person name="Wei Y."/>
            <person name="Yin Z."/>
        </authorList>
    </citation>
    <scope>NUCLEOTIDE SEQUENCE [LARGE SCALE GENOMIC DNA]</scope>
    <source>
        <strain evidence="5">wls1934</strain>
        <strain evidence="2">Wls1934</strain>
    </source>
</reference>
<dbReference type="EMBL" id="WLUB01000007">
    <property type="protein sequence ID" value="MTC33477.1"/>
    <property type="molecule type" value="Genomic_DNA"/>
</dbReference>
<dbReference type="KEGG" id="pala:CO695_05800"/>
<feature type="transmembrane region" description="Helical" evidence="1">
    <location>
        <begin position="20"/>
        <end position="43"/>
    </location>
</feature>
<evidence type="ECO:0000313" key="3">
    <source>
        <dbReference type="EMBL" id="TCT34326.1"/>
    </source>
</evidence>
<comment type="caution">
    <text evidence="3">The sequence shown here is derived from an EMBL/GenBank/DDBJ whole genome shotgun (WGS) entry which is preliminary data.</text>
</comment>
<accession>A0A291E961</accession>